<comment type="caution">
    <text evidence="1">The sequence shown here is derived from an EMBL/GenBank/DDBJ whole genome shotgun (WGS) entry which is preliminary data.</text>
</comment>
<name>X1C6B4_9ZZZZ</name>
<protein>
    <submittedName>
        <fullName evidence="1">Uncharacterized protein</fullName>
    </submittedName>
</protein>
<dbReference type="EMBL" id="BART01012354">
    <property type="protein sequence ID" value="GAG79936.1"/>
    <property type="molecule type" value="Genomic_DNA"/>
</dbReference>
<reference evidence="1" key="1">
    <citation type="journal article" date="2014" name="Front. Microbiol.">
        <title>High frequency of phylogenetically diverse reductive dehalogenase-homologous genes in deep subseafloor sedimentary metagenomes.</title>
        <authorList>
            <person name="Kawai M."/>
            <person name="Futagami T."/>
            <person name="Toyoda A."/>
            <person name="Takaki Y."/>
            <person name="Nishi S."/>
            <person name="Hori S."/>
            <person name="Arai W."/>
            <person name="Tsubouchi T."/>
            <person name="Morono Y."/>
            <person name="Uchiyama I."/>
            <person name="Ito T."/>
            <person name="Fujiyama A."/>
            <person name="Inagaki F."/>
            <person name="Takami H."/>
        </authorList>
    </citation>
    <scope>NUCLEOTIDE SEQUENCE</scope>
    <source>
        <strain evidence="1">Expedition CK06-06</strain>
    </source>
</reference>
<organism evidence="1">
    <name type="scientific">marine sediment metagenome</name>
    <dbReference type="NCBI Taxonomy" id="412755"/>
    <lineage>
        <taxon>unclassified sequences</taxon>
        <taxon>metagenomes</taxon>
        <taxon>ecological metagenomes</taxon>
    </lineage>
</organism>
<proteinExistence type="predicted"/>
<gene>
    <name evidence="1" type="ORF">S01H4_25830</name>
</gene>
<evidence type="ECO:0000313" key="1">
    <source>
        <dbReference type="EMBL" id="GAG79936.1"/>
    </source>
</evidence>
<dbReference type="AlphaFoldDB" id="X1C6B4"/>
<sequence>MLGRKGMEYEIASPFSFAEYRCDYERAVEYVKKHGLFRERWNSMEGRKKLTYKTVKEMVSFLNGE</sequence>
<accession>X1C6B4</accession>